<keyword evidence="5 9" id="KW-1133">Transmembrane helix</keyword>
<protein>
    <submittedName>
        <fullName evidence="10">Large conductance mechanosensitive channel protein MscL</fullName>
    </submittedName>
</protein>
<dbReference type="Proteomes" id="UP000317366">
    <property type="component" value="Unassembled WGS sequence"/>
</dbReference>
<gene>
    <name evidence="10" type="primary">mscL</name>
    <name evidence="10" type="ORF">E6K74_11370</name>
    <name evidence="11" type="ORF">E6K77_05925</name>
</gene>
<sequence>MRAKRRIPARGEGFHPEDRAMVGEFKAFLLKHGVIALAVAVVIGGAVQKLVAAIVADLIMPIIGALTPGGNWRTATMSIGPIKLGLGDFLGAVLDFLIIALVVFLIVKTLVREQPAPAK</sequence>
<dbReference type="Gene3D" id="1.10.1200.120">
    <property type="entry name" value="Large-conductance mechanosensitive channel, MscL, domain 1"/>
    <property type="match status" value="1"/>
</dbReference>
<keyword evidence="6" id="KW-0406">Ion transport</keyword>
<dbReference type="GO" id="GO:0016020">
    <property type="term" value="C:membrane"/>
    <property type="evidence" value="ECO:0007669"/>
    <property type="project" value="UniProtKB-SubCell"/>
</dbReference>
<dbReference type="SUPFAM" id="SSF81330">
    <property type="entry name" value="Gated mechanosensitive channel"/>
    <property type="match status" value="1"/>
</dbReference>
<dbReference type="AlphaFoldDB" id="A0A538SMY3"/>
<dbReference type="NCBIfam" id="TIGR00220">
    <property type="entry name" value="mscL"/>
    <property type="match status" value="1"/>
</dbReference>
<evidence type="ECO:0000313" key="11">
    <source>
        <dbReference type="EMBL" id="TMQ63051.1"/>
    </source>
</evidence>
<dbReference type="PANTHER" id="PTHR30266">
    <property type="entry name" value="MECHANOSENSITIVE CHANNEL MSCL"/>
    <property type="match status" value="1"/>
</dbReference>
<dbReference type="EMBL" id="VBOU01000094">
    <property type="protein sequence ID" value="TMQ52736.1"/>
    <property type="molecule type" value="Genomic_DNA"/>
</dbReference>
<dbReference type="EMBL" id="VBOX01000064">
    <property type="protein sequence ID" value="TMQ63051.1"/>
    <property type="molecule type" value="Genomic_DNA"/>
</dbReference>
<comment type="caution">
    <text evidence="10">The sequence shown here is derived from an EMBL/GenBank/DDBJ whole genome shotgun (WGS) entry which is preliminary data.</text>
</comment>
<feature type="transmembrane region" description="Helical" evidence="9">
    <location>
        <begin position="28"/>
        <end position="47"/>
    </location>
</feature>
<organism evidence="10 13">
    <name type="scientific">Eiseniibacteriota bacterium</name>
    <dbReference type="NCBI Taxonomy" id="2212470"/>
    <lineage>
        <taxon>Bacteria</taxon>
        <taxon>Candidatus Eiseniibacteriota</taxon>
    </lineage>
</organism>
<evidence type="ECO:0000256" key="1">
    <source>
        <dbReference type="ARBA" id="ARBA00004141"/>
    </source>
</evidence>
<dbReference type="Proteomes" id="UP000319829">
    <property type="component" value="Unassembled WGS sequence"/>
</dbReference>
<evidence type="ECO:0000313" key="13">
    <source>
        <dbReference type="Proteomes" id="UP000319829"/>
    </source>
</evidence>
<keyword evidence="3" id="KW-1003">Cell membrane</keyword>
<keyword evidence="8" id="KW-0407">Ion channel</keyword>
<dbReference type="Pfam" id="PF01741">
    <property type="entry name" value="MscL"/>
    <property type="match status" value="1"/>
</dbReference>
<dbReference type="InterPro" id="IPR036019">
    <property type="entry name" value="MscL_channel"/>
</dbReference>
<keyword evidence="2" id="KW-0813">Transport</keyword>
<evidence type="ECO:0000313" key="10">
    <source>
        <dbReference type="EMBL" id="TMQ52736.1"/>
    </source>
</evidence>
<accession>A0A538SMY3</accession>
<proteinExistence type="predicted"/>
<reference evidence="12 13" key="1">
    <citation type="journal article" date="2019" name="Nat. Microbiol.">
        <title>Mediterranean grassland soil C-N compound turnover is dependent on rainfall and depth, and is mediated by genomically divergent microorganisms.</title>
        <authorList>
            <person name="Diamond S."/>
            <person name="Andeer P.F."/>
            <person name="Li Z."/>
            <person name="Crits-Christoph A."/>
            <person name="Burstein D."/>
            <person name="Anantharaman K."/>
            <person name="Lane K.R."/>
            <person name="Thomas B.C."/>
            <person name="Pan C."/>
            <person name="Northen T.R."/>
            <person name="Banfield J.F."/>
        </authorList>
    </citation>
    <scope>NUCLEOTIDE SEQUENCE [LARGE SCALE GENOMIC DNA]</scope>
    <source>
        <strain evidence="10">WS_4</strain>
        <strain evidence="11">WS_7</strain>
    </source>
</reference>
<feature type="transmembrane region" description="Helical" evidence="9">
    <location>
        <begin position="53"/>
        <end position="72"/>
    </location>
</feature>
<dbReference type="PANTHER" id="PTHR30266:SF2">
    <property type="entry name" value="LARGE-CONDUCTANCE MECHANOSENSITIVE CHANNEL"/>
    <property type="match status" value="1"/>
</dbReference>
<evidence type="ECO:0000256" key="6">
    <source>
        <dbReference type="ARBA" id="ARBA00023065"/>
    </source>
</evidence>
<evidence type="ECO:0000256" key="4">
    <source>
        <dbReference type="ARBA" id="ARBA00022692"/>
    </source>
</evidence>
<name>A0A538SMY3_UNCEI</name>
<dbReference type="InterPro" id="IPR001185">
    <property type="entry name" value="MS_channel"/>
</dbReference>
<feature type="transmembrane region" description="Helical" evidence="9">
    <location>
        <begin position="84"/>
        <end position="107"/>
    </location>
</feature>
<evidence type="ECO:0000256" key="7">
    <source>
        <dbReference type="ARBA" id="ARBA00023136"/>
    </source>
</evidence>
<evidence type="ECO:0000256" key="3">
    <source>
        <dbReference type="ARBA" id="ARBA00022475"/>
    </source>
</evidence>
<keyword evidence="4 9" id="KW-0812">Transmembrane</keyword>
<evidence type="ECO:0000313" key="12">
    <source>
        <dbReference type="Proteomes" id="UP000317366"/>
    </source>
</evidence>
<keyword evidence="7 9" id="KW-0472">Membrane</keyword>
<dbReference type="InterPro" id="IPR037673">
    <property type="entry name" value="MSC/AndL"/>
</dbReference>
<comment type="subcellular location">
    <subcellularLocation>
        <location evidence="1">Membrane</location>
        <topology evidence="1">Multi-pass membrane protein</topology>
    </subcellularLocation>
</comment>
<evidence type="ECO:0000256" key="9">
    <source>
        <dbReference type="SAM" id="Phobius"/>
    </source>
</evidence>
<evidence type="ECO:0000256" key="8">
    <source>
        <dbReference type="ARBA" id="ARBA00023303"/>
    </source>
</evidence>
<evidence type="ECO:0000256" key="5">
    <source>
        <dbReference type="ARBA" id="ARBA00022989"/>
    </source>
</evidence>
<evidence type="ECO:0000256" key="2">
    <source>
        <dbReference type="ARBA" id="ARBA00022448"/>
    </source>
</evidence>
<dbReference type="GO" id="GO:0008381">
    <property type="term" value="F:mechanosensitive monoatomic ion channel activity"/>
    <property type="evidence" value="ECO:0007669"/>
    <property type="project" value="InterPro"/>
</dbReference>